<organism evidence="1 2">
    <name type="scientific">Acaulospora colombiana</name>
    <dbReference type="NCBI Taxonomy" id="27376"/>
    <lineage>
        <taxon>Eukaryota</taxon>
        <taxon>Fungi</taxon>
        <taxon>Fungi incertae sedis</taxon>
        <taxon>Mucoromycota</taxon>
        <taxon>Glomeromycotina</taxon>
        <taxon>Glomeromycetes</taxon>
        <taxon>Diversisporales</taxon>
        <taxon>Acaulosporaceae</taxon>
        <taxon>Acaulospora</taxon>
    </lineage>
</organism>
<evidence type="ECO:0000313" key="1">
    <source>
        <dbReference type="EMBL" id="CAG8588821.1"/>
    </source>
</evidence>
<reference evidence="1" key="1">
    <citation type="submission" date="2021-06" db="EMBL/GenBank/DDBJ databases">
        <authorList>
            <person name="Kallberg Y."/>
            <person name="Tangrot J."/>
            <person name="Rosling A."/>
        </authorList>
    </citation>
    <scope>NUCLEOTIDE SEQUENCE</scope>
    <source>
        <strain evidence="1">CL356</strain>
    </source>
</reference>
<name>A0ACA9MFB5_9GLOM</name>
<evidence type="ECO:0000313" key="2">
    <source>
        <dbReference type="Proteomes" id="UP000789525"/>
    </source>
</evidence>
<protein>
    <submittedName>
        <fullName evidence="1">16548_t:CDS:1</fullName>
    </submittedName>
</protein>
<keyword evidence="2" id="KW-1185">Reference proteome</keyword>
<proteinExistence type="predicted"/>
<sequence length="99" mass="10594">MIVSDVVVKNMPSSGILVTVVKTDAVVDISAVVVIICVLDVVVMKNVMILQQYVKAAKSIIISVTDIAMTATNWVLGGLLSSLSTAVVLFIGYFDFFQI</sequence>
<dbReference type="Proteomes" id="UP000789525">
    <property type="component" value="Unassembled WGS sequence"/>
</dbReference>
<comment type="caution">
    <text evidence="1">The sequence shown here is derived from an EMBL/GenBank/DDBJ whole genome shotgun (WGS) entry which is preliminary data.</text>
</comment>
<dbReference type="EMBL" id="CAJVPT010012652">
    <property type="protein sequence ID" value="CAG8588821.1"/>
    <property type="molecule type" value="Genomic_DNA"/>
</dbReference>
<accession>A0ACA9MFB5</accession>
<gene>
    <name evidence="1" type="ORF">ACOLOM_LOCUS6238</name>
</gene>